<dbReference type="EMBL" id="SOEG01000007">
    <property type="protein sequence ID" value="TDX52353.1"/>
    <property type="molecule type" value="Genomic_DNA"/>
</dbReference>
<proteinExistence type="predicted"/>
<keyword evidence="3" id="KW-1185">Reference proteome</keyword>
<dbReference type="PANTHER" id="PTHR12788">
    <property type="entry name" value="PROTEIN-TYROSINE SULFOTRANSFERASE 2"/>
    <property type="match status" value="1"/>
</dbReference>
<organism evidence="2 3">
    <name type="scientific">Orenia marismortui</name>
    <dbReference type="NCBI Taxonomy" id="46469"/>
    <lineage>
        <taxon>Bacteria</taxon>
        <taxon>Bacillati</taxon>
        <taxon>Bacillota</taxon>
        <taxon>Clostridia</taxon>
        <taxon>Halanaerobiales</taxon>
        <taxon>Halobacteroidaceae</taxon>
        <taxon>Orenia</taxon>
    </lineage>
</organism>
<reference evidence="2 3" key="1">
    <citation type="submission" date="2019-03" db="EMBL/GenBank/DDBJ databases">
        <title>Subsurface microbial communities from deep shales in Ohio and West Virginia, USA.</title>
        <authorList>
            <person name="Wrighton K."/>
        </authorList>
    </citation>
    <scope>NUCLEOTIDE SEQUENCE [LARGE SCALE GENOMIC DNA]</scope>
    <source>
        <strain evidence="2 3">MSL 6dP</strain>
    </source>
</reference>
<comment type="caution">
    <text evidence="2">The sequence shown here is derived from an EMBL/GenBank/DDBJ whole genome shotgun (WGS) entry which is preliminary data.</text>
</comment>
<dbReference type="Pfam" id="PF13469">
    <property type="entry name" value="Sulfotransfer_3"/>
    <property type="match status" value="1"/>
</dbReference>
<dbReference type="Proteomes" id="UP000295832">
    <property type="component" value="Unassembled WGS sequence"/>
</dbReference>
<dbReference type="RefSeq" id="WP_134115835.1">
    <property type="nucleotide sequence ID" value="NZ_SOEG01000007.1"/>
</dbReference>
<dbReference type="Gene3D" id="3.40.50.300">
    <property type="entry name" value="P-loop containing nucleotide triphosphate hydrolases"/>
    <property type="match status" value="1"/>
</dbReference>
<dbReference type="STRING" id="926561.GCA_000379025_01378"/>
<name>A0A4R8H212_9FIRM</name>
<protein>
    <submittedName>
        <fullName evidence="2">Sulfotransferase family protein</fullName>
    </submittedName>
</protein>
<evidence type="ECO:0000313" key="3">
    <source>
        <dbReference type="Proteomes" id="UP000295832"/>
    </source>
</evidence>
<dbReference type="PANTHER" id="PTHR12788:SF10">
    <property type="entry name" value="PROTEIN-TYROSINE SULFOTRANSFERASE"/>
    <property type="match status" value="1"/>
</dbReference>
<dbReference type="InterPro" id="IPR026634">
    <property type="entry name" value="TPST-like"/>
</dbReference>
<evidence type="ECO:0000256" key="1">
    <source>
        <dbReference type="ARBA" id="ARBA00022679"/>
    </source>
</evidence>
<dbReference type="InterPro" id="IPR027417">
    <property type="entry name" value="P-loop_NTPase"/>
</dbReference>
<sequence length="257" mass="30333">MTTLQDENIRNKKIFILGTGRSGTHWLAYILANHPNIRATIEEPIIFDLVTKMALNEDLRAENFPKLIKLYCEEAKKSFPKDYLDKSHPNLWLAEDLAQIFPRAFFIAIQRNPYATVASMLKHQGVLYWHKNWRDFPVPNSFLGIDKSNVEEYEDLSITTQCALRWRAHKERLEYLQDILGSKLHLVYYRDLIVETERELNKLNEFLELSIPLTRPRVKEASLNKWRLELSAQECQEIEKVVGHKADYYYEDIEGYN</sequence>
<evidence type="ECO:0000313" key="2">
    <source>
        <dbReference type="EMBL" id="TDX52353.1"/>
    </source>
</evidence>
<gene>
    <name evidence="2" type="ORF">C7959_10761</name>
</gene>
<dbReference type="GO" id="GO:0008476">
    <property type="term" value="F:protein-tyrosine sulfotransferase activity"/>
    <property type="evidence" value="ECO:0007669"/>
    <property type="project" value="InterPro"/>
</dbReference>
<dbReference type="AlphaFoldDB" id="A0A4R8H212"/>
<keyword evidence="1 2" id="KW-0808">Transferase</keyword>
<accession>A0A4R8H212</accession>
<dbReference type="SUPFAM" id="SSF52540">
    <property type="entry name" value="P-loop containing nucleoside triphosphate hydrolases"/>
    <property type="match status" value="1"/>
</dbReference>